<evidence type="ECO:0000313" key="3">
    <source>
        <dbReference type="Proteomes" id="UP000187408"/>
    </source>
</evidence>
<evidence type="ECO:0000256" key="1">
    <source>
        <dbReference type="SAM" id="Coils"/>
    </source>
</evidence>
<name>A0A1R1MJG3_9BACT</name>
<keyword evidence="3" id="KW-1185">Reference proteome</keyword>
<keyword evidence="1" id="KW-0175">Coiled coil</keyword>
<feature type="coiled-coil region" evidence="1">
    <location>
        <begin position="53"/>
        <end position="83"/>
    </location>
</feature>
<proteinExistence type="predicted"/>
<dbReference type="EMBL" id="MOEN01000037">
    <property type="protein sequence ID" value="OMH39947.1"/>
    <property type="molecule type" value="Genomic_DNA"/>
</dbReference>
<organism evidence="2 3">
    <name type="scientific">Desulfurobacterium indicum</name>
    <dbReference type="NCBI Taxonomy" id="1914305"/>
    <lineage>
        <taxon>Bacteria</taxon>
        <taxon>Pseudomonadati</taxon>
        <taxon>Aquificota</taxon>
        <taxon>Aquificia</taxon>
        <taxon>Desulfurobacteriales</taxon>
        <taxon>Desulfurobacteriaceae</taxon>
        <taxon>Desulfurobacterium</taxon>
    </lineage>
</organism>
<accession>A0A1R1MJG3</accession>
<reference evidence="2 3" key="1">
    <citation type="submission" date="2016-10" db="EMBL/GenBank/DDBJ databases">
        <title>Genome sequence of a sulfur-reducing bacterium Desulfurobacterium indicum K6013.</title>
        <authorList>
            <person name="Cao J."/>
            <person name="Shao Z."/>
            <person name="Alain K."/>
            <person name="Jebbar M."/>
        </authorList>
    </citation>
    <scope>NUCLEOTIDE SEQUENCE [LARGE SCALE GENOMIC DNA]</scope>
    <source>
        <strain evidence="2 3">K6013</strain>
    </source>
</reference>
<sequence>MNKEQLLQIVADLYIDGCSVTEIARVLQRKCKTPPHVATIYRWIKKHKDQWDLRRKQKEILNVEKANEEQKALEEKIQVEIDKADALDYQDLCDLQRKYKEIAITQYKPRAVEVVIQCIKLKREIREGLKPESNNKITIVFEGAPEKSNEVIYEN</sequence>
<protein>
    <submittedName>
        <fullName evidence="2">Uncharacterized protein</fullName>
    </submittedName>
</protein>
<gene>
    <name evidence="2" type="ORF">BLW93_07940</name>
</gene>
<comment type="caution">
    <text evidence="2">The sequence shown here is derived from an EMBL/GenBank/DDBJ whole genome shotgun (WGS) entry which is preliminary data.</text>
</comment>
<dbReference type="AlphaFoldDB" id="A0A1R1MJG3"/>
<dbReference type="Proteomes" id="UP000187408">
    <property type="component" value="Unassembled WGS sequence"/>
</dbReference>
<dbReference type="STRING" id="1914305.BLW93_07940"/>
<dbReference type="RefSeq" id="WP_076713559.1">
    <property type="nucleotide sequence ID" value="NZ_MOEN01000037.1"/>
</dbReference>
<evidence type="ECO:0000313" key="2">
    <source>
        <dbReference type="EMBL" id="OMH39947.1"/>
    </source>
</evidence>